<reference evidence="1 2" key="1">
    <citation type="submission" date="2018-07" db="EMBL/GenBank/DDBJ databases">
        <title>A high quality draft genome assembly of the barn swallow (H. rustica rustica).</title>
        <authorList>
            <person name="Formenti G."/>
            <person name="Chiara M."/>
            <person name="Poveda L."/>
            <person name="Francoijs K.-J."/>
            <person name="Bonisoli-Alquati A."/>
            <person name="Canova L."/>
            <person name="Gianfranceschi L."/>
            <person name="Horner D.S."/>
            <person name="Saino N."/>
        </authorList>
    </citation>
    <scope>NUCLEOTIDE SEQUENCE [LARGE SCALE GENOMIC DNA]</scope>
    <source>
        <strain evidence="1">Chelidonia</strain>
        <tissue evidence="1">Blood</tissue>
    </source>
</reference>
<gene>
    <name evidence="1" type="ORF">DUI87_09159</name>
</gene>
<sequence>MKDVAKDTDGILACIKSSVAIRTWDMTIPLYLALLLETNLNESSPEKDMGILADEKLDITHQVQLKEPTMS</sequence>
<accession>A0A3M0KN90</accession>
<comment type="caution">
    <text evidence="1">The sequence shown here is derived from an EMBL/GenBank/DDBJ whole genome shotgun (WGS) entry which is preliminary data.</text>
</comment>
<dbReference type="EMBL" id="QRBI01000105">
    <property type="protein sequence ID" value="RMC14071.1"/>
    <property type="molecule type" value="Genomic_DNA"/>
</dbReference>
<organism evidence="1 2">
    <name type="scientific">Hirundo rustica rustica</name>
    <dbReference type="NCBI Taxonomy" id="333673"/>
    <lineage>
        <taxon>Eukaryota</taxon>
        <taxon>Metazoa</taxon>
        <taxon>Chordata</taxon>
        <taxon>Craniata</taxon>
        <taxon>Vertebrata</taxon>
        <taxon>Euteleostomi</taxon>
        <taxon>Archelosauria</taxon>
        <taxon>Archosauria</taxon>
        <taxon>Dinosauria</taxon>
        <taxon>Saurischia</taxon>
        <taxon>Theropoda</taxon>
        <taxon>Coelurosauria</taxon>
        <taxon>Aves</taxon>
        <taxon>Neognathae</taxon>
        <taxon>Neoaves</taxon>
        <taxon>Telluraves</taxon>
        <taxon>Australaves</taxon>
        <taxon>Passeriformes</taxon>
        <taxon>Sylvioidea</taxon>
        <taxon>Hirundinidae</taxon>
        <taxon>Hirundo</taxon>
    </lineage>
</organism>
<dbReference type="AlphaFoldDB" id="A0A3M0KN90"/>
<name>A0A3M0KN90_HIRRU</name>
<dbReference type="Proteomes" id="UP000269221">
    <property type="component" value="Unassembled WGS sequence"/>
</dbReference>
<proteinExistence type="predicted"/>
<keyword evidence="2" id="KW-1185">Reference proteome</keyword>
<evidence type="ECO:0000313" key="2">
    <source>
        <dbReference type="Proteomes" id="UP000269221"/>
    </source>
</evidence>
<evidence type="ECO:0000313" key="1">
    <source>
        <dbReference type="EMBL" id="RMC14071.1"/>
    </source>
</evidence>
<protein>
    <submittedName>
        <fullName evidence="1">Uncharacterized protein</fullName>
    </submittedName>
</protein>